<feature type="transmembrane region" description="Helical" evidence="1">
    <location>
        <begin position="55"/>
        <end position="76"/>
    </location>
</feature>
<sequence length="237" mass="25186">MIPLRARLIAGRHQEIVGRPVKSWRVGAGPLLPAVLLAVLVLVGILLVLVPGDHLALTVGLMVVLALILLGAYLVTVDARLVVCERGLIMGRLIPGLPLSPTYVIAGREIDPRTVCVVADGAKAAQELGMPFFFFQYKTFPGALGVPALVFNGPWGADVSAPRRSGPLPPRDKSLFIFSQRRASDIADQMLHMIGREGTIPPGFAPHGGLQPIPVTGRRQDAVSQIPGAWAPETGGR</sequence>
<dbReference type="EMBL" id="CP097218">
    <property type="protein sequence ID" value="UQN28894.1"/>
    <property type="molecule type" value="Genomic_DNA"/>
</dbReference>
<keyword evidence="3" id="KW-1185">Reference proteome</keyword>
<accession>A0ABY4N6C7</accession>
<keyword evidence="1" id="KW-0472">Membrane</keyword>
<evidence type="ECO:0000313" key="2">
    <source>
        <dbReference type="EMBL" id="UQN28894.1"/>
    </source>
</evidence>
<gene>
    <name evidence="2" type="ORF">M4486_14860</name>
</gene>
<feature type="transmembrane region" description="Helical" evidence="1">
    <location>
        <begin position="31"/>
        <end position="49"/>
    </location>
</feature>
<dbReference type="Proteomes" id="UP001055868">
    <property type="component" value="Chromosome"/>
</dbReference>
<dbReference type="RefSeq" id="WP_249478040.1">
    <property type="nucleotide sequence ID" value="NZ_CP097218.1"/>
</dbReference>
<evidence type="ECO:0000256" key="1">
    <source>
        <dbReference type="SAM" id="Phobius"/>
    </source>
</evidence>
<reference evidence="2" key="1">
    <citation type="submission" date="2022-05" db="EMBL/GenBank/DDBJ databases">
        <title>Genomic analysis of Brachybacterium sp. CBA3104.</title>
        <authorList>
            <person name="Roh S.W."/>
            <person name="Kim Y.B."/>
            <person name="Kim Y."/>
        </authorList>
    </citation>
    <scope>NUCLEOTIDE SEQUENCE</scope>
    <source>
        <strain evidence="2">CBA3104</strain>
    </source>
</reference>
<proteinExistence type="predicted"/>
<organism evidence="2 3">
    <name type="scientific">Brachybacterium kimchii</name>
    <dbReference type="NCBI Taxonomy" id="2942909"/>
    <lineage>
        <taxon>Bacteria</taxon>
        <taxon>Bacillati</taxon>
        <taxon>Actinomycetota</taxon>
        <taxon>Actinomycetes</taxon>
        <taxon>Micrococcales</taxon>
        <taxon>Dermabacteraceae</taxon>
        <taxon>Brachybacterium</taxon>
    </lineage>
</organism>
<keyword evidence="1" id="KW-1133">Transmembrane helix</keyword>
<keyword evidence="1" id="KW-0812">Transmembrane</keyword>
<evidence type="ECO:0000313" key="3">
    <source>
        <dbReference type="Proteomes" id="UP001055868"/>
    </source>
</evidence>
<protein>
    <submittedName>
        <fullName evidence="2">Uncharacterized protein</fullName>
    </submittedName>
</protein>
<name>A0ABY4N6C7_9MICO</name>